<evidence type="ECO:0000313" key="1">
    <source>
        <dbReference type="EMBL" id="GMF30149.1"/>
    </source>
</evidence>
<proteinExistence type="predicted"/>
<name>A0A9W6UDH3_9STRA</name>
<evidence type="ECO:0000313" key="2">
    <source>
        <dbReference type="Proteomes" id="UP001165083"/>
    </source>
</evidence>
<organism evidence="1 2">
    <name type="scientific">Phytophthora lilii</name>
    <dbReference type="NCBI Taxonomy" id="2077276"/>
    <lineage>
        <taxon>Eukaryota</taxon>
        <taxon>Sar</taxon>
        <taxon>Stramenopiles</taxon>
        <taxon>Oomycota</taxon>
        <taxon>Peronosporomycetes</taxon>
        <taxon>Peronosporales</taxon>
        <taxon>Peronosporaceae</taxon>
        <taxon>Phytophthora</taxon>
    </lineage>
</organism>
<gene>
    <name evidence="1" type="ORF">Plil01_001285500</name>
</gene>
<protein>
    <submittedName>
        <fullName evidence="1">Unnamed protein product</fullName>
    </submittedName>
</protein>
<sequence>MQRLPLQKLKDVCFPNKIRALPHILKSVNELAKSEEEVFIEAAEAGDMERLKKIKKRFGYSGLGKAMITASSGGLLDVVRIFLGNDGEYLSDEETEGGGESKEDNYLSWEAKRDAAVAAAASGSIDIVRLLFPEIIFYEYDSDDEENDMLYQSNIPRSIGCLKGNGPMRSF</sequence>
<accession>A0A9W6UDH3</accession>
<dbReference type="Proteomes" id="UP001165083">
    <property type="component" value="Unassembled WGS sequence"/>
</dbReference>
<dbReference type="AlphaFoldDB" id="A0A9W6UDH3"/>
<dbReference type="OrthoDB" id="10637498at2759"/>
<comment type="caution">
    <text evidence="1">The sequence shown here is derived from an EMBL/GenBank/DDBJ whole genome shotgun (WGS) entry which is preliminary data.</text>
</comment>
<dbReference type="EMBL" id="BSXW01000819">
    <property type="protein sequence ID" value="GMF30149.1"/>
    <property type="molecule type" value="Genomic_DNA"/>
</dbReference>
<reference evidence="1" key="1">
    <citation type="submission" date="2023-04" db="EMBL/GenBank/DDBJ databases">
        <title>Phytophthora lilii NBRC 32176.</title>
        <authorList>
            <person name="Ichikawa N."/>
            <person name="Sato H."/>
            <person name="Tonouchi N."/>
        </authorList>
    </citation>
    <scope>NUCLEOTIDE SEQUENCE</scope>
    <source>
        <strain evidence="1">NBRC 32176</strain>
    </source>
</reference>
<keyword evidence="2" id="KW-1185">Reference proteome</keyword>